<keyword evidence="5" id="KW-1133">Transmembrane helix</keyword>
<dbReference type="PROSITE" id="PS50111">
    <property type="entry name" value="CHEMOTAXIS_TRANSDUC_2"/>
    <property type="match status" value="1"/>
</dbReference>
<feature type="coiled-coil region" evidence="4">
    <location>
        <begin position="304"/>
        <end position="345"/>
    </location>
</feature>
<dbReference type="STRING" id="596324.TREVI0001_1926"/>
<dbReference type="InterPro" id="IPR051310">
    <property type="entry name" value="MCP_chemotaxis"/>
</dbReference>
<keyword evidence="5" id="KW-0472">Membrane</keyword>
<dbReference type="AlphaFoldDB" id="C8PPI3"/>
<dbReference type="SUPFAM" id="SSF58104">
    <property type="entry name" value="Methyl-accepting chemotaxis protein (MCP) signaling domain"/>
    <property type="match status" value="1"/>
</dbReference>
<gene>
    <name evidence="7" type="ORF">TREVI0001_1926</name>
</gene>
<evidence type="ECO:0000313" key="8">
    <source>
        <dbReference type="Proteomes" id="UP000004509"/>
    </source>
</evidence>
<dbReference type="eggNOG" id="COG0840">
    <property type="taxonomic scope" value="Bacteria"/>
</dbReference>
<keyword evidence="5" id="KW-0812">Transmembrane</keyword>
<keyword evidence="4" id="KW-0175">Coiled coil</keyword>
<evidence type="ECO:0000256" key="2">
    <source>
        <dbReference type="ARBA" id="ARBA00029447"/>
    </source>
</evidence>
<reference evidence="7 8" key="1">
    <citation type="submission" date="2009-07" db="EMBL/GenBank/DDBJ databases">
        <authorList>
            <person name="Madupu R."/>
            <person name="Sebastian Y."/>
            <person name="Durkin A.S."/>
            <person name="Torralba M."/>
            <person name="Methe B."/>
            <person name="Sutton G.G."/>
            <person name="Strausberg R.L."/>
            <person name="Nelson K.E."/>
        </authorList>
    </citation>
    <scope>NUCLEOTIDE SEQUENCE [LARGE SCALE GENOMIC DNA]</scope>
    <source>
        <strain evidence="7 8">ATCC 35580</strain>
    </source>
</reference>
<dbReference type="Gene3D" id="1.10.287.950">
    <property type="entry name" value="Methyl-accepting chemotaxis protein"/>
    <property type="match status" value="1"/>
</dbReference>
<dbReference type="PANTHER" id="PTHR43531:SF11">
    <property type="entry name" value="METHYL-ACCEPTING CHEMOTAXIS PROTEIN 3"/>
    <property type="match status" value="1"/>
</dbReference>
<feature type="domain" description="Methyl-accepting transducer" evidence="6">
    <location>
        <begin position="324"/>
        <end position="532"/>
    </location>
</feature>
<keyword evidence="1" id="KW-0145">Chemotaxis</keyword>
<comment type="similarity">
    <text evidence="2">Belongs to the methyl-accepting chemotaxis (MCP) protein family.</text>
</comment>
<dbReference type="RefSeq" id="WP_006188462.1">
    <property type="nucleotide sequence ID" value="NZ_ACYH01000027.1"/>
</dbReference>
<comment type="caution">
    <text evidence="7">The sequence shown here is derived from an EMBL/GenBank/DDBJ whole genome shotgun (WGS) entry which is preliminary data.</text>
</comment>
<dbReference type="GO" id="GO:0004888">
    <property type="term" value="F:transmembrane signaling receptor activity"/>
    <property type="evidence" value="ECO:0007669"/>
    <property type="project" value="TreeGrafter"/>
</dbReference>
<evidence type="ECO:0000256" key="4">
    <source>
        <dbReference type="SAM" id="Coils"/>
    </source>
</evidence>
<feature type="transmembrane region" description="Helical" evidence="5">
    <location>
        <begin position="177"/>
        <end position="203"/>
    </location>
</feature>
<dbReference type="SMART" id="SM00283">
    <property type="entry name" value="MA"/>
    <property type="match status" value="1"/>
</dbReference>
<dbReference type="InterPro" id="IPR004089">
    <property type="entry name" value="MCPsignal_dom"/>
</dbReference>
<accession>C8PPI3</accession>
<evidence type="ECO:0000259" key="6">
    <source>
        <dbReference type="PROSITE" id="PS50111"/>
    </source>
</evidence>
<sequence>MNIKLKIGILSGILVLLLLIAAGTFMQMSKPADVLEYQIVQLASYERNMLYIRGVIYRYGIADTHIPSSVINSLSQHEPTLIAVEYATEKYMKNDAALRNSLAGYFDSARSINAEYTNLINDYNQLGAAKPKPFDQTRLDAIEALLGTHVNNFETVYNALHSAAVRYRKQATILSGILISVTWLLGLFVTWALIQTVYTILLARNAKKKIVLKAGPKTDTAESGRPIGSNSAQNRAGSNGLYTGLYSKEKEAGIELLDADGSHEAGIPTSMGISNNYAGTERTSHPSHLNMHSDVKDAGFTEKKAELIERNTQLEQNIADLQRSYDLLEKKHTDLQTTYKNMQAAAEKEGAGYRQSAAQMKEVLSSVQQTAENHRTDSETAKKLVETFKTGHQLFKTTHEHLQFIIQNVSKIQEMSEIIESIAEQTKMLSMNAAIEAAHAGDAGKGFAVVAEELSRLAAAALESSHDIGGTIKQVVTVITGIGATSDELDQSFEKIHLQTDAIYTSLVDFSSMIEKTGDEAKTALMHFSTLE</sequence>
<protein>
    <submittedName>
        <fullName evidence="7">Methyl-accepting chemotaxis protein signaling domain protein</fullName>
    </submittedName>
</protein>
<evidence type="ECO:0000313" key="7">
    <source>
        <dbReference type="EMBL" id="EEV20755.1"/>
    </source>
</evidence>
<dbReference type="GO" id="GO:0007165">
    <property type="term" value="P:signal transduction"/>
    <property type="evidence" value="ECO:0007669"/>
    <property type="project" value="UniProtKB-KW"/>
</dbReference>
<dbReference type="EMBL" id="ACYH01000027">
    <property type="protein sequence ID" value="EEV20755.1"/>
    <property type="molecule type" value="Genomic_DNA"/>
</dbReference>
<name>C8PPI3_9SPIR</name>
<proteinExistence type="inferred from homology"/>
<keyword evidence="3" id="KW-0807">Transducer</keyword>
<evidence type="ECO:0000256" key="3">
    <source>
        <dbReference type="PROSITE-ProRule" id="PRU00284"/>
    </source>
</evidence>
<dbReference type="Proteomes" id="UP000004509">
    <property type="component" value="Unassembled WGS sequence"/>
</dbReference>
<dbReference type="GO" id="GO:0006935">
    <property type="term" value="P:chemotaxis"/>
    <property type="evidence" value="ECO:0007669"/>
    <property type="project" value="UniProtKB-KW"/>
</dbReference>
<evidence type="ECO:0000256" key="5">
    <source>
        <dbReference type="SAM" id="Phobius"/>
    </source>
</evidence>
<organism evidence="7 8">
    <name type="scientific">Treponema vincentii ATCC 35580</name>
    <dbReference type="NCBI Taxonomy" id="596324"/>
    <lineage>
        <taxon>Bacteria</taxon>
        <taxon>Pseudomonadati</taxon>
        <taxon>Spirochaetota</taxon>
        <taxon>Spirochaetia</taxon>
        <taxon>Spirochaetales</taxon>
        <taxon>Treponemataceae</taxon>
        <taxon>Treponema</taxon>
    </lineage>
</organism>
<dbReference type="PANTHER" id="PTHR43531">
    <property type="entry name" value="PROTEIN ICFG"/>
    <property type="match status" value="1"/>
</dbReference>
<dbReference type="Pfam" id="PF00015">
    <property type="entry name" value="MCPsignal"/>
    <property type="match status" value="1"/>
</dbReference>
<evidence type="ECO:0000256" key="1">
    <source>
        <dbReference type="ARBA" id="ARBA00022500"/>
    </source>
</evidence>
<dbReference type="GO" id="GO:0005886">
    <property type="term" value="C:plasma membrane"/>
    <property type="evidence" value="ECO:0007669"/>
    <property type="project" value="TreeGrafter"/>
</dbReference>